<dbReference type="Pfam" id="PF02825">
    <property type="entry name" value="WWE"/>
    <property type="match status" value="1"/>
</dbReference>
<dbReference type="PROSITE" id="PS50918">
    <property type="entry name" value="WWE"/>
    <property type="match status" value="1"/>
</dbReference>
<evidence type="ECO:0000259" key="1">
    <source>
        <dbReference type="PROSITE" id="PS50918"/>
    </source>
</evidence>
<evidence type="ECO:0000313" key="3">
    <source>
        <dbReference type="Proteomes" id="UP000654075"/>
    </source>
</evidence>
<dbReference type="AlphaFoldDB" id="A0A813DPC1"/>
<keyword evidence="3" id="KW-1185">Reference proteome</keyword>
<dbReference type="EMBL" id="CAJNNV010003871">
    <property type="protein sequence ID" value="CAE8589769.1"/>
    <property type="molecule type" value="Genomic_DNA"/>
</dbReference>
<proteinExistence type="predicted"/>
<dbReference type="SUPFAM" id="SSF117839">
    <property type="entry name" value="WWE domain"/>
    <property type="match status" value="1"/>
</dbReference>
<comment type="caution">
    <text evidence="2">The sequence shown here is derived from an EMBL/GenBank/DDBJ whole genome shotgun (WGS) entry which is preliminary data.</text>
</comment>
<evidence type="ECO:0000313" key="2">
    <source>
        <dbReference type="EMBL" id="CAE8589769.1"/>
    </source>
</evidence>
<sequence>KRYFKAGEQIHVMLRGQRYEFDFAEMEQRNLDTGKVRKIRAPKPSALKIV</sequence>
<protein>
    <recommendedName>
        <fullName evidence="1">WWE domain-containing protein</fullName>
    </recommendedName>
</protein>
<dbReference type="Gene3D" id="3.30.720.50">
    <property type="match status" value="1"/>
</dbReference>
<name>A0A813DPC1_POLGL</name>
<reference evidence="2" key="1">
    <citation type="submission" date="2021-02" db="EMBL/GenBank/DDBJ databases">
        <authorList>
            <person name="Dougan E. K."/>
            <person name="Rhodes N."/>
            <person name="Thang M."/>
            <person name="Chan C."/>
        </authorList>
    </citation>
    <scope>NUCLEOTIDE SEQUENCE</scope>
</reference>
<dbReference type="InterPro" id="IPR004170">
    <property type="entry name" value="WWE_dom"/>
</dbReference>
<organism evidence="2 3">
    <name type="scientific">Polarella glacialis</name>
    <name type="common">Dinoflagellate</name>
    <dbReference type="NCBI Taxonomy" id="89957"/>
    <lineage>
        <taxon>Eukaryota</taxon>
        <taxon>Sar</taxon>
        <taxon>Alveolata</taxon>
        <taxon>Dinophyceae</taxon>
        <taxon>Suessiales</taxon>
        <taxon>Suessiaceae</taxon>
        <taxon>Polarella</taxon>
    </lineage>
</organism>
<feature type="non-terminal residue" evidence="2">
    <location>
        <position position="1"/>
    </location>
</feature>
<accession>A0A813DPC1</accession>
<feature type="domain" description="WWE" evidence="1">
    <location>
        <begin position="1"/>
        <end position="41"/>
    </location>
</feature>
<dbReference type="InterPro" id="IPR037197">
    <property type="entry name" value="WWE_dom_sf"/>
</dbReference>
<gene>
    <name evidence="2" type="ORF">PGLA1383_LOCUS8502</name>
</gene>
<dbReference type="Proteomes" id="UP000654075">
    <property type="component" value="Unassembled WGS sequence"/>
</dbReference>
<feature type="non-terminal residue" evidence="2">
    <location>
        <position position="50"/>
    </location>
</feature>